<dbReference type="CDD" id="cd00146">
    <property type="entry name" value="PKD"/>
    <property type="match status" value="1"/>
</dbReference>
<accession>A0A8J4TEM8</accession>
<protein>
    <submittedName>
        <fullName evidence="7">Kunitz-type protease inhibitor 1-like</fullName>
    </submittedName>
</protein>
<keyword evidence="3" id="KW-1133">Transmembrane helix</keyword>
<dbReference type="InterPro" id="IPR013783">
    <property type="entry name" value="Ig-like_fold"/>
</dbReference>
<dbReference type="Pfam" id="PF22352">
    <property type="entry name" value="K319L-like_PKD"/>
    <property type="match status" value="1"/>
</dbReference>
<dbReference type="AlphaFoldDB" id="A0A8J4TEM8"/>
<dbReference type="FunFam" id="2.60.40.10:FF:000061">
    <property type="entry name" value="Dyslexia-associated protein KIAA0319 homolog"/>
    <property type="match status" value="1"/>
</dbReference>
<evidence type="ECO:0000256" key="2">
    <source>
        <dbReference type="ARBA" id="ARBA00022692"/>
    </source>
</evidence>
<comment type="subcellular location">
    <subcellularLocation>
        <location evidence="1">Membrane</location>
    </subcellularLocation>
</comment>
<dbReference type="SUPFAM" id="SSF49299">
    <property type="entry name" value="PKD domain"/>
    <property type="match status" value="1"/>
</dbReference>
<dbReference type="EMBL" id="QNUK01000928">
    <property type="protein sequence ID" value="KAF5888763.1"/>
    <property type="molecule type" value="Genomic_DNA"/>
</dbReference>
<dbReference type="Proteomes" id="UP000727407">
    <property type="component" value="Unassembled WGS sequence"/>
</dbReference>
<keyword evidence="4" id="KW-0472">Membrane</keyword>
<proteinExistence type="predicted"/>
<keyword evidence="8" id="KW-1185">Reference proteome</keyword>
<dbReference type="Gene3D" id="2.60.40.10">
    <property type="entry name" value="Immunoglobulins"/>
    <property type="match status" value="1"/>
</dbReference>
<dbReference type="PANTHER" id="PTHR46750">
    <property type="entry name" value="KUNITZ-TYPE PROTEASE INHIBITOR 1"/>
    <property type="match status" value="1"/>
</dbReference>
<dbReference type="GO" id="GO:0004867">
    <property type="term" value="F:serine-type endopeptidase inhibitor activity"/>
    <property type="evidence" value="ECO:0007669"/>
    <property type="project" value="TreeGrafter"/>
</dbReference>
<evidence type="ECO:0000256" key="6">
    <source>
        <dbReference type="SAM" id="SignalP"/>
    </source>
</evidence>
<dbReference type="GO" id="GO:0030198">
    <property type="term" value="P:extracellular matrix organization"/>
    <property type="evidence" value="ECO:0007669"/>
    <property type="project" value="TreeGrafter"/>
</dbReference>
<sequence>MAVCLRCRVLALLVLALLVHGSVQSCAEFRDGQAGGVVTLCSGNEDKPPIADAGADVVTRAGEVVMLNGIESWDDKNITKYEWTLNSGNQSVRMEKTHFVDQCRLSNLYPGVYRFRLLVTDSAGQSDTASVTVLVLTQEQAEGHTSSVRCERNQD</sequence>
<reference evidence="7" key="1">
    <citation type="submission" date="2020-07" db="EMBL/GenBank/DDBJ databases">
        <title>Clarias magur genome sequencing, assembly and annotation.</title>
        <authorList>
            <person name="Kushwaha B."/>
            <person name="Kumar R."/>
            <person name="Das P."/>
            <person name="Joshi C.G."/>
            <person name="Kumar D."/>
            <person name="Nagpure N.S."/>
            <person name="Pandey M."/>
            <person name="Agarwal S."/>
            <person name="Srivastava S."/>
            <person name="Singh M."/>
            <person name="Sahoo L."/>
            <person name="Jayasankar P."/>
            <person name="Meher P.K."/>
            <person name="Koringa P.G."/>
            <person name="Iquebal M.A."/>
            <person name="Das S.P."/>
            <person name="Bit A."/>
            <person name="Patnaik S."/>
            <person name="Patel N."/>
            <person name="Shah T.M."/>
            <person name="Hinsu A."/>
            <person name="Jena J.K."/>
        </authorList>
    </citation>
    <scope>NUCLEOTIDE SEQUENCE</scope>
    <source>
        <strain evidence="7">CIFAMagur01</strain>
        <tissue evidence="7">Testis</tissue>
    </source>
</reference>
<dbReference type="PANTHER" id="PTHR46750:SF1">
    <property type="entry name" value="KUNITZ-TYPE PROTEASE INHIBITOR 1"/>
    <property type="match status" value="1"/>
</dbReference>
<dbReference type="GO" id="GO:0005886">
    <property type="term" value="C:plasma membrane"/>
    <property type="evidence" value="ECO:0007669"/>
    <property type="project" value="TreeGrafter"/>
</dbReference>
<evidence type="ECO:0000256" key="3">
    <source>
        <dbReference type="ARBA" id="ARBA00022989"/>
    </source>
</evidence>
<evidence type="ECO:0000256" key="5">
    <source>
        <dbReference type="ARBA" id="ARBA00023180"/>
    </source>
</evidence>
<dbReference type="GO" id="GO:0060429">
    <property type="term" value="P:epithelium development"/>
    <property type="evidence" value="ECO:0007669"/>
    <property type="project" value="TreeGrafter"/>
</dbReference>
<feature type="chain" id="PRO_5035301870" evidence="6">
    <location>
        <begin position="22"/>
        <end position="155"/>
    </location>
</feature>
<keyword evidence="2" id="KW-0812">Transmembrane</keyword>
<evidence type="ECO:0000256" key="1">
    <source>
        <dbReference type="ARBA" id="ARBA00004370"/>
    </source>
</evidence>
<keyword evidence="5" id="KW-0325">Glycoprotein</keyword>
<gene>
    <name evidence="7" type="primary">spint1b</name>
    <name evidence="7" type="ORF">DAT39_021537</name>
</gene>
<dbReference type="OrthoDB" id="2019384at2759"/>
<evidence type="ECO:0000313" key="7">
    <source>
        <dbReference type="EMBL" id="KAF5888763.1"/>
    </source>
</evidence>
<dbReference type="GO" id="GO:0008544">
    <property type="term" value="P:epidermis development"/>
    <property type="evidence" value="ECO:0007669"/>
    <property type="project" value="TreeGrafter"/>
</dbReference>
<dbReference type="InterPro" id="IPR035986">
    <property type="entry name" value="PKD_dom_sf"/>
</dbReference>
<name>A0A8J4TEM8_CLAMG</name>
<evidence type="ECO:0000256" key="4">
    <source>
        <dbReference type="ARBA" id="ARBA00023136"/>
    </source>
</evidence>
<dbReference type="PROSITE" id="PS51257">
    <property type="entry name" value="PROKAR_LIPOPROTEIN"/>
    <property type="match status" value="1"/>
</dbReference>
<keyword evidence="6" id="KW-0732">Signal</keyword>
<organism evidence="7 8">
    <name type="scientific">Clarias magur</name>
    <name type="common">Asian catfish</name>
    <name type="synonym">Macropteronotus magur</name>
    <dbReference type="NCBI Taxonomy" id="1594786"/>
    <lineage>
        <taxon>Eukaryota</taxon>
        <taxon>Metazoa</taxon>
        <taxon>Chordata</taxon>
        <taxon>Craniata</taxon>
        <taxon>Vertebrata</taxon>
        <taxon>Euteleostomi</taxon>
        <taxon>Actinopterygii</taxon>
        <taxon>Neopterygii</taxon>
        <taxon>Teleostei</taxon>
        <taxon>Ostariophysi</taxon>
        <taxon>Siluriformes</taxon>
        <taxon>Clariidae</taxon>
        <taxon>Clarias</taxon>
    </lineage>
</organism>
<feature type="signal peptide" evidence="6">
    <location>
        <begin position="1"/>
        <end position="21"/>
    </location>
</feature>
<comment type="caution">
    <text evidence="7">The sequence shown here is derived from an EMBL/GenBank/DDBJ whole genome shotgun (WGS) entry which is preliminary data.</text>
</comment>
<evidence type="ECO:0000313" key="8">
    <source>
        <dbReference type="Proteomes" id="UP000727407"/>
    </source>
</evidence>